<dbReference type="AlphaFoldDB" id="A0A8J4Q7I7"/>
<organism evidence="2 3">
    <name type="scientific">Castanea mollissima</name>
    <name type="common">Chinese chestnut</name>
    <dbReference type="NCBI Taxonomy" id="60419"/>
    <lineage>
        <taxon>Eukaryota</taxon>
        <taxon>Viridiplantae</taxon>
        <taxon>Streptophyta</taxon>
        <taxon>Embryophyta</taxon>
        <taxon>Tracheophyta</taxon>
        <taxon>Spermatophyta</taxon>
        <taxon>Magnoliopsida</taxon>
        <taxon>eudicotyledons</taxon>
        <taxon>Gunneridae</taxon>
        <taxon>Pentapetalae</taxon>
        <taxon>rosids</taxon>
        <taxon>fabids</taxon>
        <taxon>Fagales</taxon>
        <taxon>Fagaceae</taxon>
        <taxon>Castanea</taxon>
    </lineage>
</organism>
<dbReference type="InterPro" id="IPR040305">
    <property type="entry name" value="At1g75730-like"/>
</dbReference>
<protein>
    <submittedName>
        <fullName evidence="2">Uncharacterized protein</fullName>
    </submittedName>
</protein>
<dbReference type="PANTHER" id="PTHR34792:SF1">
    <property type="entry name" value="OS02G0121500 PROTEIN"/>
    <property type="match status" value="1"/>
</dbReference>
<feature type="region of interest" description="Disordered" evidence="1">
    <location>
        <begin position="680"/>
        <end position="702"/>
    </location>
</feature>
<dbReference type="Proteomes" id="UP000737018">
    <property type="component" value="Unassembled WGS sequence"/>
</dbReference>
<name>A0A8J4Q7I7_9ROSI</name>
<evidence type="ECO:0000313" key="3">
    <source>
        <dbReference type="Proteomes" id="UP000737018"/>
    </source>
</evidence>
<feature type="compositionally biased region" description="Basic and acidic residues" evidence="1">
    <location>
        <begin position="245"/>
        <end position="257"/>
    </location>
</feature>
<keyword evidence="3" id="KW-1185">Reference proteome</keyword>
<gene>
    <name evidence="2" type="ORF">CMV_028713</name>
</gene>
<dbReference type="EMBL" id="JRKL02012530">
    <property type="protein sequence ID" value="KAF3944868.1"/>
    <property type="molecule type" value="Genomic_DNA"/>
</dbReference>
<dbReference type="PANTHER" id="PTHR34792">
    <property type="entry name" value="OS02G0121500 PROTEIN"/>
    <property type="match status" value="1"/>
</dbReference>
<accession>A0A8J4Q7I7</accession>
<proteinExistence type="predicted"/>
<evidence type="ECO:0000256" key="1">
    <source>
        <dbReference type="SAM" id="MobiDB-lite"/>
    </source>
</evidence>
<sequence length="825" mass="90599">MTIKKKTSNFPFKDGMEAKAFNKVGTHGHGSEKREEKVLSLTRSHNNNNNNNNKKHFSGSEDCVGGDFVVVHSERSKKERLRELSVVAGTTTTTTSSSFDYLDCEMGCDNMSDNEDELRLEEEEEEEESSLSIIGSSKRFKVPKKFFDDCNGVDHASVPRKLRSATKKRNRESISQPLPDSKKLNYKISGVESFIKNGAKKSKLNMKCGSDKFPRKNVTGPITKDEEEVVETLYALAGMFPNNDASEKSKLDSESIEAKPSAMPVSKESPMPTLEDSAVTNDNLSSTPLITAEAANLSSNFKSSPEETAKVDSLDEHSVQEKHVLPESKKIHMESDCSGHQLNLHSMSFLANSESSNENPLRYSDLSLDTSFCRLKPPTQPGTPIIDVKPEIALGPVITIGSQPEQQNVSNEFKKNGTALWPGLSSEASHGVGSHGLLQSSGAKIPGWLDTATFAPRHRSFENGSLTGKVSKVVNKKPWKRCATHFHISHLIQILNIQEKQERLPLQPNQLRPQEGSSLGVLMAINNFQGVDNRLNAIASSSNVCNSTAERNISEAKTGSLQHQRLHQDQPQAALASGAYNSQQQGFDFLSLSAGGGGVEAKNSVSRAGNGLDSSSQFQVPYLQSLAQQLTIMPFSMSQSRYTSSAYSDQLSVAPAAAHQVQLQLPLYLGSPLCGSNASPAALTKQQQHPQQQQQHLQQQQQHLHQQQQHQLFWTAQLAAQYKPVGTSTSMSQVQSWQQGRQDTQMWIPCSNALIPPPPSPLEVLGPKYTPLSQQQQYLMDITSSLPHARVKRQDHLLPSVYEETGGGFHASGALPLQLLCNERL</sequence>
<evidence type="ECO:0000313" key="2">
    <source>
        <dbReference type="EMBL" id="KAF3944868.1"/>
    </source>
</evidence>
<reference evidence="2" key="1">
    <citation type="submission" date="2020-03" db="EMBL/GenBank/DDBJ databases">
        <title>Castanea mollissima Vanexum genome sequencing.</title>
        <authorList>
            <person name="Staton M."/>
        </authorList>
    </citation>
    <scope>NUCLEOTIDE SEQUENCE</scope>
    <source>
        <tissue evidence="2">Leaf</tissue>
    </source>
</reference>
<feature type="compositionally biased region" description="Low complexity" evidence="1">
    <location>
        <begin position="686"/>
        <end position="702"/>
    </location>
</feature>
<feature type="region of interest" description="Disordered" evidence="1">
    <location>
        <begin position="244"/>
        <end position="278"/>
    </location>
</feature>
<comment type="caution">
    <text evidence="2">The sequence shown here is derived from an EMBL/GenBank/DDBJ whole genome shotgun (WGS) entry which is preliminary data.</text>
</comment>
<feature type="region of interest" description="Disordered" evidence="1">
    <location>
        <begin position="162"/>
        <end position="182"/>
    </location>
</feature>
<dbReference type="OrthoDB" id="778649at2759"/>